<feature type="transmembrane region" description="Helical" evidence="2">
    <location>
        <begin position="239"/>
        <end position="261"/>
    </location>
</feature>
<feature type="compositionally biased region" description="Pro residues" evidence="1">
    <location>
        <begin position="130"/>
        <end position="141"/>
    </location>
</feature>
<feature type="region of interest" description="Disordered" evidence="1">
    <location>
        <begin position="121"/>
        <end position="179"/>
    </location>
</feature>
<evidence type="ECO:0000313" key="4">
    <source>
        <dbReference type="Proteomes" id="UP001412067"/>
    </source>
</evidence>
<feature type="region of interest" description="Disordered" evidence="1">
    <location>
        <begin position="303"/>
        <end position="352"/>
    </location>
</feature>
<keyword evidence="2" id="KW-0812">Transmembrane</keyword>
<comment type="caution">
    <text evidence="3">The sequence shown here is derived from an EMBL/GenBank/DDBJ whole genome shotgun (WGS) entry which is preliminary data.</text>
</comment>
<feature type="compositionally biased region" description="Polar residues" evidence="1">
    <location>
        <begin position="303"/>
        <end position="339"/>
    </location>
</feature>
<name>A0ABR2N3U9_9ASPA</name>
<keyword evidence="2" id="KW-0472">Membrane</keyword>
<evidence type="ECO:0000256" key="2">
    <source>
        <dbReference type="SAM" id="Phobius"/>
    </source>
</evidence>
<accession>A0ABR2N3U9</accession>
<organism evidence="3 4">
    <name type="scientific">Platanthera guangdongensis</name>
    <dbReference type="NCBI Taxonomy" id="2320717"/>
    <lineage>
        <taxon>Eukaryota</taxon>
        <taxon>Viridiplantae</taxon>
        <taxon>Streptophyta</taxon>
        <taxon>Embryophyta</taxon>
        <taxon>Tracheophyta</taxon>
        <taxon>Spermatophyta</taxon>
        <taxon>Magnoliopsida</taxon>
        <taxon>Liliopsida</taxon>
        <taxon>Asparagales</taxon>
        <taxon>Orchidaceae</taxon>
        <taxon>Orchidoideae</taxon>
        <taxon>Orchideae</taxon>
        <taxon>Orchidinae</taxon>
        <taxon>Platanthera</taxon>
    </lineage>
</organism>
<feature type="compositionally biased region" description="Basic and acidic residues" evidence="1">
    <location>
        <begin position="93"/>
        <end position="104"/>
    </location>
</feature>
<sequence length="399" mass="42705">MNYRTPDPARDLTAATLRCWPAPSKRPEAGGPDTTGHPRRPAKAARSRAASLQPALQGAGHGRPIPGRLLVTGLRRADQGRSDPGGLAADYPASDRTRPPDHGRPTLQGAVQGCSILGGLAAAGPAVGQPRPPDPGWPPRGRPLQGSAKASAAAIPCKGRPRPPVLGRPSAAGRQRRHRRAAVLRGRAFPQPGGRLSFPKSGDLRDHLRTILLADPTGGFISGAELNQIFNFEGIYRHLYTPAVIIGGIFALIAIVLSLFLNFQHLRSYNNPEQPPPSPFPLTKNPLPPPSQAHFHHCFPSRTAASTPKQPAKQSSIAVGTSKQQNPTSQPLYSQSPGTFQPPYSLGRPQSTHPALPSTLFAQFKEQKWIIGVLLMVPVYASESVSDFLHHIYITFPGS</sequence>
<keyword evidence="4" id="KW-1185">Reference proteome</keyword>
<evidence type="ECO:0000256" key="1">
    <source>
        <dbReference type="SAM" id="MobiDB-lite"/>
    </source>
</evidence>
<keyword evidence="2" id="KW-1133">Transmembrane helix</keyword>
<reference evidence="3 4" key="1">
    <citation type="journal article" date="2022" name="Nat. Plants">
        <title>Genomes of leafy and leafless Platanthera orchids illuminate the evolution of mycoheterotrophy.</title>
        <authorList>
            <person name="Li M.H."/>
            <person name="Liu K.W."/>
            <person name="Li Z."/>
            <person name="Lu H.C."/>
            <person name="Ye Q.L."/>
            <person name="Zhang D."/>
            <person name="Wang J.Y."/>
            <person name="Li Y.F."/>
            <person name="Zhong Z.M."/>
            <person name="Liu X."/>
            <person name="Yu X."/>
            <person name="Liu D.K."/>
            <person name="Tu X.D."/>
            <person name="Liu B."/>
            <person name="Hao Y."/>
            <person name="Liao X.Y."/>
            <person name="Jiang Y.T."/>
            <person name="Sun W.H."/>
            <person name="Chen J."/>
            <person name="Chen Y.Q."/>
            <person name="Ai Y."/>
            <person name="Zhai J.W."/>
            <person name="Wu S.S."/>
            <person name="Zhou Z."/>
            <person name="Hsiao Y.Y."/>
            <person name="Wu W.L."/>
            <person name="Chen Y.Y."/>
            <person name="Lin Y.F."/>
            <person name="Hsu J.L."/>
            <person name="Li C.Y."/>
            <person name="Wang Z.W."/>
            <person name="Zhao X."/>
            <person name="Zhong W.Y."/>
            <person name="Ma X.K."/>
            <person name="Ma L."/>
            <person name="Huang J."/>
            <person name="Chen G.Z."/>
            <person name="Huang M.Z."/>
            <person name="Huang L."/>
            <person name="Peng D.H."/>
            <person name="Luo Y.B."/>
            <person name="Zou S.Q."/>
            <person name="Chen S.P."/>
            <person name="Lan S."/>
            <person name="Tsai W.C."/>
            <person name="Van de Peer Y."/>
            <person name="Liu Z.J."/>
        </authorList>
    </citation>
    <scope>NUCLEOTIDE SEQUENCE [LARGE SCALE GENOMIC DNA]</scope>
    <source>
        <strain evidence="3">Lor288</strain>
    </source>
</reference>
<gene>
    <name evidence="3" type="ORF">KSP40_PGU008797</name>
</gene>
<dbReference type="Proteomes" id="UP001412067">
    <property type="component" value="Unassembled WGS sequence"/>
</dbReference>
<feature type="region of interest" description="Disordered" evidence="1">
    <location>
        <begin position="1"/>
        <end position="109"/>
    </location>
</feature>
<protein>
    <submittedName>
        <fullName evidence="3">Uncharacterized protein</fullName>
    </submittedName>
</protein>
<feature type="compositionally biased region" description="Basic residues" evidence="1">
    <location>
        <begin position="37"/>
        <end position="46"/>
    </location>
</feature>
<dbReference type="EMBL" id="JBBWWR010000001">
    <property type="protein sequence ID" value="KAK8970804.1"/>
    <property type="molecule type" value="Genomic_DNA"/>
</dbReference>
<proteinExistence type="predicted"/>
<evidence type="ECO:0000313" key="3">
    <source>
        <dbReference type="EMBL" id="KAK8970804.1"/>
    </source>
</evidence>